<dbReference type="Proteomes" id="UP000002729">
    <property type="component" value="Unassembled WGS sequence"/>
</dbReference>
<dbReference type="InParanoid" id="F0XW88"/>
<dbReference type="EMBL" id="GL833120">
    <property type="protein sequence ID" value="EGB13007.1"/>
    <property type="molecule type" value="Genomic_DNA"/>
</dbReference>
<dbReference type="PANTHER" id="PTHR10281:SF76">
    <property type="entry name" value="CALCUTTA CUP-RELATED"/>
    <property type="match status" value="1"/>
</dbReference>
<dbReference type="GO" id="GO:0012505">
    <property type="term" value="C:endomembrane system"/>
    <property type="evidence" value="ECO:0007669"/>
    <property type="project" value="TreeGrafter"/>
</dbReference>
<dbReference type="SMART" id="SM01117">
    <property type="entry name" value="Cyt-b5"/>
    <property type="match status" value="1"/>
</dbReference>
<organism evidence="4">
    <name type="scientific">Aureococcus anophagefferens</name>
    <name type="common">Harmful bloom alga</name>
    <dbReference type="NCBI Taxonomy" id="44056"/>
    <lineage>
        <taxon>Eukaryota</taxon>
        <taxon>Sar</taxon>
        <taxon>Stramenopiles</taxon>
        <taxon>Ochrophyta</taxon>
        <taxon>Pelagophyceae</taxon>
        <taxon>Pelagomonadales</taxon>
        <taxon>Pelagomonadaceae</taxon>
        <taxon>Aureococcus</taxon>
    </lineage>
</organism>
<dbReference type="PANTHER" id="PTHR10281">
    <property type="entry name" value="MEMBRANE-ASSOCIATED PROGESTERONE RECEPTOR COMPONENT-RELATED"/>
    <property type="match status" value="1"/>
</dbReference>
<dbReference type="SUPFAM" id="SSF55856">
    <property type="entry name" value="Cytochrome b5-like heme/steroid binding domain"/>
    <property type="match status" value="1"/>
</dbReference>
<dbReference type="InterPro" id="IPR050577">
    <property type="entry name" value="MAPR/NEUFC/NENF-like"/>
</dbReference>
<dbReference type="KEGG" id="aaf:AURANDRAFT_16480"/>
<dbReference type="GO" id="GO:0016020">
    <property type="term" value="C:membrane"/>
    <property type="evidence" value="ECO:0007669"/>
    <property type="project" value="TreeGrafter"/>
</dbReference>
<dbReference type="AlphaFoldDB" id="F0XW88"/>
<evidence type="ECO:0000256" key="1">
    <source>
        <dbReference type="ARBA" id="ARBA00038357"/>
    </source>
</evidence>
<accession>F0XW88</accession>
<proteinExistence type="inferred from homology"/>
<evidence type="ECO:0000259" key="2">
    <source>
        <dbReference type="SMART" id="SM01117"/>
    </source>
</evidence>
<comment type="similarity">
    <text evidence="1">Belongs to the cytochrome b5 family. MAPR subfamily.</text>
</comment>
<dbReference type="GeneID" id="20218670"/>
<dbReference type="OrthoDB" id="547796at2759"/>
<dbReference type="Gene3D" id="3.10.120.10">
    <property type="entry name" value="Cytochrome b5-like heme/steroid binding domain"/>
    <property type="match status" value="1"/>
</dbReference>
<reference evidence="3 4" key="1">
    <citation type="journal article" date="2011" name="Proc. Natl. Acad. Sci. U.S.A.">
        <title>Niche of harmful alga Aureococcus anophagefferens revealed through ecogenomics.</title>
        <authorList>
            <person name="Gobler C.J."/>
            <person name="Berry D.L."/>
            <person name="Dyhrman S.T."/>
            <person name="Wilhelm S.W."/>
            <person name="Salamov A."/>
            <person name="Lobanov A.V."/>
            <person name="Zhang Y."/>
            <person name="Collier J.L."/>
            <person name="Wurch L.L."/>
            <person name="Kustka A.B."/>
            <person name="Dill B.D."/>
            <person name="Shah M."/>
            <person name="VerBerkmoes N.C."/>
            <person name="Kuo A."/>
            <person name="Terry A."/>
            <person name="Pangilinan J."/>
            <person name="Lindquist E.A."/>
            <person name="Lucas S."/>
            <person name="Paulsen I.T."/>
            <person name="Hattenrath-Lehmann T.K."/>
            <person name="Talmage S.C."/>
            <person name="Walker E.A."/>
            <person name="Koch F."/>
            <person name="Burson A.M."/>
            <person name="Marcoval M.A."/>
            <person name="Tang Y.Z."/>
            <person name="Lecleir G.R."/>
            <person name="Coyne K.J."/>
            <person name="Berg G.M."/>
            <person name="Bertrand E.M."/>
            <person name="Saito M.A."/>
            <person name="Gladyshev V.N."/>
            <person name="Grigoriev I.V."/>
        </authorList>
    </citation>
    <scope>NUCLEOTIDE SEQUENCE [LARGE SCALE GENOMIC DNA]</scope>
    <source>
        <strain evidence="4">CCMP 1984</strain>
    </source>
</reference>
<dbReference type="RefSeq" id="XP_009032617.1">
    <property type="nucleotide sequence ID" value="XM_009034369.1"/>
</dbReference>
<dbReference type="InterPro" id="IPR001199">
    <property type="entry name" value="Cyt_B5-like_heme/steroid-bd"/>
</dbReference>
<feature type="non-terminal residue" evidence="3">
    <location>
        <position position="1"/>
    </location>
</feature>
<feature type="domain" description="Cytochrome b5 heme-binding" evidence="2">
    <location>
        <begin position="1"/>
        <end position="88"/>
    </location>
</feature>
<dbReference type="Pfam" id="PF00173">
    <property type="entry name" value="Cyt-b5"/>
    <property type="match status" value="1"/>
</dbReference>
<gene>
    <name evidence="3" type="ORF">AURANDRAFT_16480</name>
</gene>
<sequence>LEAFDGVTRPEIFLAYGGDVYDVTSGAHFYGPGMAYAKFAGRACTRGVALPSLDDDDIHDGAAGLDPAAVEKWRDHYRTKYPVVGALIAD</sequence>
<dbReference type="eggNOG" id="KOG1110">
    <property type="taxonomic scope" value="Eukaryota"/>
</dbReference>
<keyword evidence="4" id="KW-1185">Reference proteome</keyword>
<feature type="non-terminal residue" evidence="3">
    <location>
        <position position="90"/>
    </location>
</feature>
<evidence type="ECO:0000313" key="4">
    <source>
        <dbReference type="Proteomes" id="UP000002729"/>
    </source>
</evidence>
<evidence type="ECO:0000313" key="3">
    <source>
        <dbReference type="EMBL" id="EGB13007.1"/>
    </source>
</evidence>
<dbReference type="InterPro" id="IPR036400">
    <property type="entry name" value="Cyt_B5-like_heme/steroid_sf"/>
</dbReference>
<name>F0XW88_AURAN</name>
<protein>
    <recommendedName>
        <fullName evidence="2">Cytochrome b5 heme-binding domain-containing protein</fullName>
    </recommendedName>
</protein>